<evidence type="ECO:0000256" key="1">
    <source>
        <dbReference type="SAM" id="Phobius"/>
    </source>
</evidence>
<keyword evidence="1" id="KW-0472">Membrane</keyword>
<dbReference type="KEGG" id="rhd:R2APBS1_1928"/>
<sequence precursor="true">MLRFAPSRTARTGTARFRALIHSRVTATVGELTSTVSGQGAPARAAGTGLQRAHRIVALICAAIEREVELSALPLDADEATAQADLLSRAGYADGGMPTQDVRAAMAVMAHAKGLVIPRALPAWQGLRRLLADSARFSRVITRGGAAIALALVLIVSLAVVRRGHDFAAWTATVGPVAAEATDIEQNLNLVATSAGSVAAFPAGSYAHAQASLRDISAAQSALSGLFASSADPILLHDVAAGHPDAGAVVAHDGPLVASARQHLQAARSELTLAHEVKAYGQKWSTLATPPTMPSDLAVAWASAAAQMSSALAAGDVTALSRADKHLDLLIKGGEQETTVADQVRALPGVAASQAASLLAPLNGMIAAGDQEGALTLLARWDALRAQVPVSYEFHLLNGAGQHPGAVRQLAGTSAPKRYYLLVKVVDSTTGAPVGLPVIDAESGAATTAQLVGLEVSAEVFAAVQADLPNLPANVAIGGKVAGDLLPTFGVTVLPGRITHW</sequence>
<dbReference type="AlphaFoldDB" id="M4NMZ0"/>
<protein>
    <submittedName>
        <fullName evidence="2">Uncharacterized protein</fullName>
    </submittedName>
</protein>
<dbReference type="EMBL" id="CP003470">
    <property type="protein sequence ID" value="AGG89051.1"/>
    <property type="molecule type" value="Genomic_DNA"/>
</dbReference>
<evidence type="ECO:0000313" key="2">
    <source>
        <dbReference type="EMBL" id="AGG89051.1"/>
    </source>
</evidence>
<dbReference type="STRING" id="666685.R2APBS1_1928"/>
<feature type="transmembrane region" description="Helical" evidence="1">
    <location>
        <begin position="140"/>
        <end position="161"/>
    </location>
</feature>
<evidence type="ECO:0000313" key="3">
    <source>
        <dbReference type="Proteomes" id="UP000011859"/>
    </source>
</evidence>
<gene>
    <name evidence="2" type="ORF">R2APBS1_1928</name>
</gene>
<proteinExistence type="predicted"/>
<dbReference type="InterPro" id="IPR045964">
    <property type="entry name" value="DUF6384"/>
</dbReference>
<reference evidence="2 3" key="1">
    <citation type="submission" date="2012-04" db="EMBL/GenBank/DDBJ databases">
        <title>Complete genome of Rhodanobacter sp. 2APBS1.</title>
        <authorList>
            <consortium name="US DOE Joint Genome Institute"/>
            <person name="Huntemann M."/>
            <person name="Wei C.-L."/>
            <person name="Han J."/>
            <person name="Detter J.C."/>
            <person name="Han C."/>
            <person name="Tapia R."/>
            <person name="Munk A.C.C."/>
            <person name="Chen A."/>
            <person name="Krypides N."/>
            <person name="Mavromatis K."/>
            <person name="Markowitz V."/>
            <person name="Szeto E."/>
            <person name="Ivanova N."/>
            <person name="Mikhailova N."/>
            <person name="Ovchinnikova G."/>
            <person name="Pagani I."/>
            <person name="Pati A."/>
            <person name="Goodwin L."/>
            <person name="Peters L."/>
            <person name="Pitluck S."/>
            <person name="Woyke T."/>
            <person name="Prakash O."/>
            <person name="Elkins J."/>
            <person name="Brown S."/>
            <person name="Palumbo A."/>
            <person name="Hemme C."/>
            <person name="Zhou J."/>
            <person name="Watson D."/>
            <person name="Jardine P."/>
            <person name="Kostka J."/>
            <person name="Green S."/>
        </authorList>
    </citation>
    <scope>NUCLEOTIDE SEQUENCE [LARGE SCALE GENOMIC DNA]</scope>
    <source>
        <strain evidence="2 3">2APBS1</strain>
    </source>
</reference>
<dbReference type="HOGENOM" id="CLU_543882_0_0_6"/>
<keyword evidence="1" id="KW-0812">Transmembrane</keyword>
<name>M4NMZ0_9GAMM</name>
<dbReference type="Pfam" id="PF19911">
    <property type="entry name" value="DUF6384"/>
    <property type="match status" value="1"/>
</dbReference>
<keyword evidence="1" id="KW-1133">Transmembrane helix</keyword>
<accession>M4NMZ0</accession>
<keyword evidence="3" id="KW-1185">Reference proteome</keyword>
<organism evidence="2 3">
    <name type="scientific">Rhodanobacter denitrificans</name>
    <dbReference type="NCBI Taxonomy" id="666685"/>
    <lineage>
        <taxon>Bacteria</taxon>
        <taxon>Pseudomonadati</taxon>
        <taxon>Pseudomonadota</taxon>
        <taxon>Gammaproteobacteria</taxon>
        <taxon>Lysobacterales</taxon>
        <taxon>Rhodanobacteraceae</taxon>
        <taxon>Rhodanobacter</taxon>
    </lineage>
</organism>
<dbReference type="Proteomes" id="UP000011859">
    <property type="component" value="Chromosome"/>
</dbReference>